<comment type="similarity">
    <text evidence="1">Belongs to the aldehyde dehydrogenase family.</text>
</comment>
<sequence>MGKDLNGSEGGYPVGALPMETRLFIDNEFVDEHDGTHFDTVDPTNGKVIAKIQEAGKLDVDRAVKAAAKAFPSWSETTGPVRAQCLHKLADLMEKHIDQLAEVESLDNGKPKHIAKNVDIRLCIKVYHYYAGWADGKIQGKHIPISSLNETPANWLCYQRREPVGVCGQIIPWNFPLAMFSWKIGPAMAAGCTVVIKTSEKTPLTGLLMGHLIKEAGFPPGVINILSGYGPTTGDMIVRHEMIDKVAFTGSGVTAEKILVAAAQSGMKKVTTELGGKSPLIVCKDADLDQAIEVAQLGLFLNAGQCCIASSRIFVEESIYDDFVERALKRSKEAKLLDPKDPECTQGPQVDVKQFDRIINYIHTGKKEGATLLCGGNQYGSEGYWVEPTIFTDVKDDMRIAKEEIFGPVMCILKFKTLDEAITRANTTSYGLGAGICTRDIGKALTLAHKIRAGTIYINCYDVFTPEAPFGGYKQSGQGRELGESGLDAYLENKTVICDLSFKE</sequence>
<accession>A0A7S1JQG1</accession>
<proteinExistence type="inferred from homology"/>
<dbReference type="Gene3D" id="3.40.309.10">
    <property type="entry name" value="Aldehyde Dehydrogenase, Chain A, domain 2"/>
    <property type="match status" value="1"/>
</dbReference>
<dbReference type="Pfam" id="PF00171">
    <property type="entry name" value="Aldedh"/>
    <property type="match status" value="1"/>
</dbReference>
<dbReference type="FunFam" id="3.40.605.10:FF:000026">
    <property type="entry name" value="Aldehyde dehydrogenase, putative"/>
    <property type="match status" value="1"/>
</dbReference>
<dbReference type="Gene3D" id="3.40.605.10">
    <property type="entry name" value="Aldehyde Dehydrogenase, Chain A, domain 1"/>
    <property type="match status" value="1"/>
</dbReference>
<dbReference type="GO" id="GO:0016620">
    <property type="term" value="F:oxidoreductase activity, acting on the aldehyde or oxo group of donors, NAD or NADP as acceptor"/>
    <property type="evidence" value="ECO:0007669"/>
    <property type="project" value="InterPro"/>
</dbReference>
<dbReference type="EMBL" id="HBGB01010938">
    <property type="protein sequence ID" value="CAD9051177.1"/>
    <property type="molecule type" value="Transcribed_RNA"/>
</dbReference>
<dbReference type="CDD" id="cd07091">
    <property type="entry name" value="ALDH_F1-2_Ald2-like"/>
    <property type="match status" value="1"/>
</dbReference>
<evidence type="ECO:0000256" key="2">
    <source>
        <dbReference type="ARBA" id="ARBA00023002"/>
    </source>
</evidence>
<dbReference type="PROSITE" id="PS00070">
    <property type="entry name" value="ALDEHYDE_DEHYDR_CYS"/>
    <property type="match status" value="1"/>
</dbReference>
<dbReference type="InterPro" id="IPR016160">
    <property type="entry name" value="Ald_DH_CS_CYS"/>
</dbReference>
<protein>
    <recommendedName>
        <fullName evidence="3">Aldehyde dehydrogenase domain-containing protein</fullName>
    </recommendedName>
</protein>
<organism evidence="4">
    <name type="scientific">Vitrella brassicaformis</name>
    <dbReference type="NCBI Taxonomy" id="1169539"/>
    <lineage>
        <taxon>Eukaryota</taxon>
        <taxon>Sar</taxon>
        <taxon>Alveolata</taxon>
        <taxon>Colpodellida</taxon>
        <taxon>Vitrellaceae</taxon>
        <taxon>Vitrella</taxon>
    </lineage>
</organism>
<dbReference type="InterPro" id="IPR015590">
    <property type="entry name" value="Aldehyde_DH_dom"/>
</dbReference>
<dbReference type="PANTHER" id="PTHR11699">
    <property type="entry name" value="ALDEHYDE DEHYDROGENASE-RELATED"/>
    <property type="match status" value="1"/>
</dbReference>
<feature type="domain" description="Aldehyde dehydrogenase" evidence="3">
    <location>
        <begin position="29"/>
        <end position="496"/>
    </location>
</feature>
<reference evidence="4" key="1">
    <citation type="submission" date="2021-01" db="EMBL/GenBank/DDBJ databases">
        <authorList>
            <person name="Corre E."/>
            <person name="Pelletier E."/>
            <person name="Niang G."/>
            <person name="Scheremetjew M."/>
            <person name="Finn R."/>
            <person name="Kale V."/>
            <person name="Holt S."/>
            <person name="Cochrane G."/>
            <person name="Meng A."/>
            <person name="Brown T."/>
            <person name="Cohen L."/>
        </authorList>
    </citation>
    <scope>NUCLEOTIDE SEQUENCE</scope>
    <source>
        <strain evidence="4">CCMP3346</strain>
    </source>
</reference>
<dbReference type="FunFam" id="3.40.605.10:FF:000001">
    <property type="entry name" value="Aldehyde dehydrogenase 1"/>
    <property type="match status" value="1"/>
</dbReference>
<evidence type="ECO:0000259" key="3">
    <source>
        <dbReference type="Pfam" id="PF00171"/>
    </source>
</evidence>
<dbReference type="FunFam" id="3.40.309.10:FF:000001">
    <property type="entry name" value="Mitochondrial aldehyde dehydrogenase 2"/>
    <property type="match status" value="1"/>
</dbReference>
<keyword evidence="2" id="KW-0560">Oxidoreductase</keyword>
<name>A0A7S1JQG1_9ALVE</name>
<dbReference type="InterPro" id="IPR016161">
    <property type="entry name" value="Ald_DH/histidinol_DH"/>
</dbReference>
<evidence type="ECO:0000256" key="1">
    <source>
        <dbReference type="ARBA" id="ARBA00009986"/>
    </source>
</evidence>
<dbReference type="InterPro" id="IPR016163">
    <property type="entry name" value="Ald_DH_C"/>
</dbReference>
<evidence type="ECO:0000313" key="4">
    <source>
        <dbReference type="EMBL" id="CAD9051177.1"/>
    </source>
</evidence>
<dbReference type="AlphaFoldDB" id="A0A7S1JQG1"/>
<gene>
    <name evidence="4" type="ORF">VBRA1451_LOCUS6239</name>
</gene>
<dbReference type="InterPro" id="IPR016162">
    <property type="entry name" value="Ald_DH_N"/>
</dbReference>
<dbReference type="SUPFAM" id="SSF53720">
    <property type="entry name" value="ALDH-like"/>
    <property type="match status" value="1"/>
</dbReference>